<dbReference type="PANTHER" id="PTHR39267:SF1">
    <property type="entry name" value="SURVIVAL MOTOR NEURON PROTEIN"/>
    <property type="match status" value="1"/>
</dbReference>
<feature type="region of interest" description="Disordered" evidence="10">
    <location>
        <begin position="1"/>
        <end position="64"/>
    </location>
</feature>
<sequence>MAEFAIHRTVSQDEENSPEAENFQTSSEEKFETSPEKQQDITSTVPDASEETVLKQEDGQTGCPLTETVSSTELQWKVGAPCRACWSQDGEVYAATVVAVDGERCRVRFNEYGNEEDVDLSSLQSPESLPQTQDPQPQDWKPGSRCRAVYSVDGLVYPAVIQWVKGQRCCVRYDEYNNEEELDISSLLSHNELHGPSRASVSAAKGSNWKTKSTSNVERRRRREEKSGGRDDENCSTPVRDKTWNQNQAGMEAEPSSNLLFPPFPPPRMGLENLLPSFSPPPLPSWAFSGKDAEISPDINVISSMLMLWYLCGFHTGCYMTREQFKSSSKDDAKSPR</sequence>
<accession>A0A1A8C0I6</accession>
<dbReference type="InterPro" id="IPR010304">
    <property type="entry name" value="SMN_Tudor"/>
</dbReference>
<evidence type="ECO:0000259" key="11">
    <source>
        <dbReference type="PROSITE" id="PS50304"/>
    </source>
</evidence>
<evidence type="ECO:0000256" key="1">
    <source>
        <dbReference type="ARBA" id="ARBA00004216"/>
    </source>
</evidence>
<keyword evidence="6" id="KW-0507">mRNA processing</keyword>
<keyword evidence="7" id="KW-0508">mRNA splicing</keyword>
<proteinExistence type="inferred from homology"/>
<comment type="similarity">
    <text evidence="5">Belongs to the SMN family.</text>
</comment>
<dbReference type="Pfam" id="PF06003">
    <property type="entry name" value="SMN_Tudor"/>
    <property type="match status" value="2"/>
</dbReference>
<reference evidence="12" key="2">
    <citation type="submission" date="2016-06" db="EMBL/GenBank/DDBJ databases">
        <title>The genome of a short-lived fish provides insights into sex chromosome evolution and the genetic control of aging.</title>
        <authorList>
            <person name="Reichwald K."/>
            <person name="Felder M."/>
            <person name="Petzold A."/>
            <person name="Koch P."/>
            <person name="Groth M."/>
            <person name="Platzer M."/>
        </authorList>
    </citation>
    <scope>NUCLEOTIDE SEQUENCE</scope>
    <source>
        <tissue evidence="12">Brain</tissue>
    </source>
</reference>
<feature type="domain" description="Tudor" evidence="11">
    <location>
        <begin position="75"/>
        <end position="133"/>
    </location>
</feature>
<name>A0A1A8C0I6_NOTKA</name>
<dbReference type="EMBL" id="HADZ01009123">
    <property type="protein sequence ID" value="SBP73064.1"/>
    <property type="molecule type" value="Transcribed_RNA"/>
</dbReference>
<dbReference type="GO" id="GO:0008380">
    <property type="term" value="P:RNA splicing"/>
    <property type="evidence" value="ECO:0007669"/>
    <property type="project" value="UniProtKB-KW"/>
</dbReference>
<dbReference type="GO" id="GO:0015030">
    <property type="term" value="C:Cajal body"/>
    <property type="evidence" value="ECO:0007669"/>
    <property type="project" value="UniProtKB-SubCell"/>
</dbReference>
<comment type="subcellular location">
    <subcellularLocation>
        <location evidence="1">Cytoplasm</location>
        <location evidence="1">Myofibril</location>
        <location evidence="1">Sarcomere</location>
        <location evidence="1">Z line</location>
    </subcellularLocation>
    <subcellularLocation>
        <location evidence="3">Cytoplasmic granule</location>
    </subcellularLocation>
    <subcellularLocation>
        <location evidence="2">Nucleus</location>
        <location evidence="2">Cajal body</location>
    </subcellularLocation>
    <subcellularLocation>
        <location evidence="9">Nucleus</location>
        <location evidence="9">Gem</location>
    </subcellularLocation>
    <subcellularLocation>
        <location evidence="4">Perikaryon</location>
    </subcellularLocation>
</comment>
<evidence type="ECO:0000256" key="4">
    <source>
        <dbReference type="ARBA" id="ARBA00004484"/>
    </source>
</evidence>
<evidence type="ECO:0000256" key="2">
    <source>
        <dbReference type="ARBA" id="ARBA00004408"/>
    </source>
</evidence>
<dbReference type="InterPro" id="IPR002999">
    <property type="entry name" value="Tudor"/>
</dbReference>
<feature type="compositionally biased region" description="Low complexity" evidence="10">
    <location>
        <begin position="120"/>
        <end position="131"/>
    </location>
</feature>
<dbReference type="Gene3D" id="2.30.30.140">
    <property type="match status" value="2"/>
</dbReference>
<evidence type="ECO:0000256" key="3">
    <source>
        <dbReference type="ARBA" id="ARBA00004463"/>
    </source>
</evidence>
<evidence type="ECO:0000313" key="12">
    <source>
        <dbReference type="EMBL" id="SBP73064.1"/>
    </source>
</evidence>
<feature type="compositionally biased region" description="Basic and acidic residues" evidence="10">
    <location>
        <begin position="224"/>
        <end position="243"/>
    </location>
</feature>
<evidence type="ECO:0000256" key="10">
    <source>
        <dbReference type="SAM" id="MobiDB-lite"/>
    </source>
</evidence>
<evidence type="ECO:0000256" key="9">
    <source>
        <dbReference type="ARBA" id="ARBA00034695"/>
    </source>
</evidence>
<dbReference type="InterPro" id="IPR040424">
    <property type="entry name" value="Smn1"/>
</dbReference>
<feature type="domain" description="Tudor" evidence="11">
    <location>
        <begin position="139"/>
        <end position="197"/>
    </location>
</feature>
<feature type="compositionally biased region" description="Basic and acidic residues" evidence="10">
    <location>
        <begin position="27"/>
        <end position="39"/>
    </location>
</feature>
<dbReference type="PROSITE" id="PS50304">
    <property type="entry name" value="TUDOR"/>
    <property type="match status" value="2"/>
</dbReference>
<dbReference type="AlphaFoldDB" id="A0A1A8C0I6"/>
<feature type="region of interest" description="Disordered" evidence="10">
    <location>
        <begin position="116"/>
        <end position="143"/>
    </location>
</feature>
<dbReference type="GO" id="GO:0006397">
    <property type="term" value="P:mRNA processing"/>
    <property type="evidence" value="ECO:0007669"/>
    <property type="project" value="UniProtKB-KW"/>
</dbReference>
<organism evidence="12">
    <name type="scientific">Nothobranchius kadleci</name>
    <name type="common">African annual killifish</name>
    <dbReference type="NCBI Taxonomy" id="1051664"/>
    <lineage>
        <taxon>Eukaryota</taxon>
        <taxon>Metazoa</taxon>
        <taxon>Chordata</taxon>
        <taxon>Craniata</taxon>
        <taxon>Vertebrata</taxon>
        <taxon>Euteleostomi</taxon>
        <taxon>Actinopterygii</taxon>
        <taxon>Neopterygii</taxon>
        <taxon>Teleostei</taxon>
        <taxon>Neoteleostei</taxon>
        <taxon>Acanthomorphata</taxon>
        <taxon>Ovalentaria</taxon>
        <taxon>Atherinomorphae</taxon>
        <taxon>Cyprinodontiformes</taxon>
        <taxon>Nothobranchiidae</taxon>
        <taxon>Nothobranchius</taxon>
    </lineage>
</organism>
<feature type="region of interest" description="Disordered" evidence="10">
    <location>
        <begin position="197"/>
        <end position="243"/>
    </location>
</feature>
<dbReference type="Pfam" id="PF20635">
    <property type="entry name" value="SMN_YG-box"/>
    <property type="match status" value="1"/>
</dbReference>
<evidence type="ECO:0000256" key="7">
    <source>
        <dbReference type="ARBA" id="ARBA00023187"/>
    </source>
</evidence>
<evidence type="ECO:0000256" key="8">
    <source>
        <dbReference type="ARBA" id="ARBA00023242"/>
    </source>
</evidence>
<keyword evidence="8" id="KW-0539">Nucleus</keyword>
<evidence type="ECO:0000256" key="6">
    <source>
        <dbReference type="ARBA" id="ARBA00022664"/>
    </source>
</evidence>
<dbReference type="GO" id="GO:0043204">
    <property type="term" value="C:perikaryon"/>
    <property type="evidence" value="ECO:0007669"/>
    <property type="project" value="UniProtKB-SubCell"/>
</dbReference>
<dbReference type="GO" id="GO:0030018">
    <property type="term" value="C:Z disc"/>
    <property type="evidence" value="ECO:0007669"/>
    <property type="project" value="UniProtKB-SubCell"/>
</dbReference>
<evidence type="ECO:0000256" key="5">
    <source>
        <dbReference type="ARBA" id="ARBA00005371"/>
    </source>
</evidence>
<gene>
    <name evidence="12" type="primary">SMN1</name>
</gene>
<dbReference type="GO" id="GO:0003723">
    <property type="term" value="F:RNA binding"/>
    <property type="evidence" value="ECO:0007669"/>
    <property type="project" value="InterPro"/>
</dbReference>
<dbReference type="GO" id="GO:0097504">
    <property type="term" value="C:Gemini of Cajal bodies"/>
    <property type="evidence" value="ECO:0007669"/>
    <property type="project" value="UniProtKB-SubCell"/>
</dbReference>
<dbReference type="SUPFAM" id="SSF63748">
    <property type="entry name" value="Tudor/PWWP/MBT"/>
    <property type="match status" value="2"/>
</dbReference>
<protein>
    <submittedName>
        <fullName evidence="12">Survival motor neuron 1</fullName>
    </submittedName>
</protein>
<dbReference type="PANTHER" id="PTHR39267">
    <property type="entry name" value="SURVIVAL MOTOR NEURON-LIKE PROTEIN 1"/>
    <property type="match status" value="1"/>
</dbReference>
<dbReference type="SMART" id="SM00333">
    <property type="entry name" value="TUDOR"/>
    <property type="match status" value="2"/>
</dbReference>
<reference evidence="12" key="1">
    <citation type="submission" date="2016-05" db="EMBL/GenBank/DDBJ databases">
        <authorList>
            <person name="Lavstsen T."/>
            <person name="Jespersen J.S."/>
        </authorList>
    </citation>
    <scope>NUCLEOTIDE SEQUENCE</scope>
    <source>
        <tissue evidence="12">Brain</tissue>
    </source>
</reference>